<name>A0A478FV75_9MOLU</name>
<evidence type="ECO:0000313" key="13">
    <source>
        <dbReference type="EMBL" id="GCE63940.1"/>
    </source>
</evidence>
<keyword evidence="6 9" id="KW-0378">Hydrolase</keyword>
<accession>A0A478FV75</accession>
<comment type="cofactor">
    <cofactor evidence="1 9">
        <name>Mg(2+)</name>
        <dbReference type="ChEBI" id="CHEBI:18420"/>
    </cofactor>
</comment>
<evidence type="ECO:0000256" key="3">
    <source>
        <dbReference type="ARBA" id="ARBA00022490"/>
    </source>
</evidence>
<evidence type="ECO:0000256" key="8">
    <source>
        <dbReference type="ARBA" id="ARBA00023134"/>
    </source>
</evidence>
<dbReference type="InterPro" id="IPR027417">
    <property type="entry name" value="P-loop_NTPase"/>
</dbReference>
<dbReference type="InterPro" id="IPR005225">
    <property type="entry name" value="Small_GTP-bd"/>
</dbReference>
<dbReference type="InterPro" id="IPR036346">
    <property type="entry name" value="GTP-bd_prot_GTP1/OBG_C_sf"/>
</dbReference>
<dbReference type="InterPro" id="IPR045086">
    <property type="entry name" value="OBG_GTPase"/>
</dbReference>
<comment type="function">
    <text evidence="9">An essential GTPase which binds GTP, GDP and possibly (p)ppGpp with moderate affinity, with high nucleotide exchange rates and a fairly low GTP hydrolysis rate. Plays a role in control of the cell cycle, stress response, ribosome biogenesis and in those bacteria that undergo differentiation, in morphogenesis control.</text>
</comment>
<dbReference type="PIRSF" id="PIRSF002401">
    <property type="entry name" value="GTP_bd_Obg/CgtA"/>
    <property type="match status" value="1"/>
</dbReference>
<dbReference type="InterPro" id="IPR031167">
    <property type="entry name" value="G_OBG"/>
</dbReference>
<dbReference type="NCBIfam" id="NF008955">
    <property type="entry name" value="PRK12297.1"/>
    <property type="match status" value="1"/>
</dbReference>
<dbReference type="InterPro" id="IPR036726">
    <property type="entry name" value="GTP1_OBG_dom_sf"/>
</dbReference>
<dbReference type="EC" id="3.6.5.-" evidence="9"/>
<dbReference type="InterPro" id="IPR015349">
    <property type="entry name" value="OCT_dom"/>
</dbReference>
<dbReference type="GO" id="GO:0042254">
    <property type="term" value="P:ribosome biogenesis"/>
    <property type="evidence" value="ECO:0007669"/>
    <property type="project" value="UniProtKB-UniRule"/>
</dbReference>
<evidence type="ECO:0000256" key="9">
    <source>
        <dbReference type="HAMAP-Rule" id="MF_01454"/>
    </source>
</evidence>
<feature type="domain" description="OBG-type G" evidence="10">
    <location>
        <begin position="160"/>
        <end position="327"/>
    </location>
</feature>
<dbReference type="AlphaFoldDB" id="A0A478FV75"/>
<organism evidence="13 14">
    <name type="scientific">Candidatus Mycoplasma haematohominis</name>
    <dbReference type="NCBI Taxonomy" id="1494318"/>
    <lineage>
        <taxon>Bacteria</taxon>
        <taxon>Bacillati</taxon>
        <taxon>Mycoplasmatota</taxon>
        <taxon>Mollicutes</taxon>
        <taxon>Mycoplasmataceae</taxon>
        <taxon>Mycoplasma</taxon>
    </lineage>
</organism>
<comment type="caution">
    <text evidence="13">The sequence shown here is derived from an EMBL/GenBank/DDBJ whole genome shotgun (WGS) entry which is preliminary data.</text>
</comment>
<dbReference type="NCBIfam" id="NF008956">
    <property type="entry name" value="PRK12299.1"/>
    <property type="match status" value="1"/>
</dbReference>
<evidence type="ECO:0000256" key="7">
    <source>
        <dbReference type="ARBA" id="ARBA00022842"/>
    </source>
</evidence>
<feature type="binding site" evidence="9">
    <location>
        <begin position="279"/>
        <end position="282"/>
    </location>
    <ligand>
        <name>GTP</name>
        <dbReference type="ChEBI" id="CHEBI:37565"/>
    </ligand>
</feature>
<dbReference type="SUPFAM" id="SSF82051">
    <property type="entry name" value="Obg GTP-binding protein N-terminal domain"/>
    <property type="match status" value="1"/>
</dbReference>
<keyword evidence="3 9" id="KW-0963">Cytoplasm</keyword>
<gene>
    <name evidence="13" type="primary">obgE</name>
    <name evidence="9" type="synonym">obg</name>
    <name evidence="13" type="ORF">MHSWG343_09470</name>
</gene>
<keyword evidence="8 9" id="KW-0342">GTP-binding</keyword>
<feature type="binding site" evidence="9">
    <location>
        <position position="193"/>
    </location>
    <ligand>
        <name>Mg(2+)</name>
        <dbReference type="ChEBI" id="CHEBI:18420"/>
    </ligand>
</feature>
<dbReference type="PROSITE" id="PS51881">
    <property type="entry name" value="OCT"/>
    <property type="match status" value="1"/>
</dbReference>
<dbReference type="NCBIfam" id="TIGR03595">
    <property type="entry name" value="Obg_CgtA_exten"/>
    <property type="match status" value="1"/>
</dbReference>
<proteinExistence type="inferred from homology"/>
<keyword evidence="5 9" id="KW-0547">Nucleotide-binding</keyword>
<dbReference type="GO" id="GO:0005525">
    <property type="term" value="F:GTP binding"/>
    <property type="evidence" value="ECO:0007669"/>
    <property type="project" value="UniProtKB-UniRule"/>
</dbReference>
<sequence length="424" mass="47298">MKFVSTASIFLKSGKGGDGIISWRRESRVRMGGPAGGSGGKGGSVYIEADENLNSLFHVRHIKSLKAKNGEQGRNKAQHGKDAEDVYLKVPCGTNLFDKSTGEKLYEFINHGEKYLVCKGGEGGRGNCSFKSSRMQAPYLYELGDPAEEKEVLLDLQSISDIGLLGKPNAGKSSLLSQISNAKPKIASFPFTTLIPVLGTVNYKNKKLVFADIPGLIENASNGAGLGIEFLKHLNRCRILIHLVDISNTELISNITSIEKEISNYSEKLFQKPRILVLNKSDLLSKNEVSSISKEIENQLQIKPIIISTKEKTGIDELLEQTFSLYEKEMSDNPKIEKQEYLEIKDNEEDFQPLKVEKQDDIWIISHPKLKYWVYKIPTDTIDNRARLLQKIESYGVNQELIKAGAQKGDMVNLHGLKYEFLGT</sequence>
<evidence type="ECO:0000256" key="2">
    <source>
        <dbReference type="ARBA" id="ARBA00007699"/>
    </source>
</evidence>
<dbReference type="InterPro" id="IPR006169">
    <property type="entry name" value="GTP1_OBG_dom"/>
</dbReference>
<dbReference type="GO" id="GO:0005737">
    <property type="term" value="C:cytoplasm"/>
    <property type="evidence" value="ECO:0007669"/>
    <property type="project" value="UniProtKB-SubCell"/>
</dbReference>
<dbReference type="InterPro" id="IPR006074">
    <property type="entry name" value="GTP1-OBG_CS"/>
</dbReference>
<comment type="similarity">
    <text evidence="2 9">Belongs to the TRAFAC class OBG-HflX-like GTPase superfamily. OBG GTPase family.</text>
</comment>
<dbReference type="PANTHER" id="PTHR11702:SF31">
    <property type="entry name" value="MITOCHONDRIAL RIBOSOME-ASSOCIATED GTPASE 2"/>
    <property type="match status" value="1"/>
</dbReference>
<dbReference type="HAMAP" id="MF_01454">
    <property type="entry name" value="GTPase_Obg"/>
    <property type="match status" value="1"/>
</dbReference>
<dbReference type="PANTHER" id="PTHR11702">
    <property type="entry name" value="DEVELOPMENTALLY REGULATED GTP-BINDING PROTEIN-RELATED"/>
    <property type="match status" value="1"/>
</dbReference>
<dbReference type="Gene3D" id="3.40.50.300">
    <property type="entry name" value="P-loop containing nucleotide triphosphate hydrolases"/>
    <property type="match status" value="1"/>
</dbReference>
<comment type="subcellular location">
    <subcellularLocation>
        <location evidence="9">Cytoplasm</location>
    </subcellularLocation>
</comment>
<evidence type="ECO:0000256" key="5">
    <source>
        <dbReference type="ARBA" id="ARBA00022741"/>
    </source>
</evidence>
<feature type="domain" description="OCT" evidence="11">
    <location>
        <begin position="343"/>
        <end position="424"/>
    </location>
</feature>
<keyword evidence="4 9" id="KW-0479">Metal-binding</keyword>
<evidence type="ECO:0000259" key="12">
    <source>
        <dbReference type="PROSITE" id="PS51883"/>
    </source>
</evidence>
<dbReference type="SUPFAM" id="SSF52540">
    <property type="entry name" value="P-loop containing nucleoside triphosphate hydrolases"/>
    <property type="match status" value="1"/>
</dbReference>
<dbReference type="InterPro" id="IPR006073">
    <property type="entry name" value="GTP-bd"/>
</dbReference>
<dbReference type="SUPFAM" id="SSF102741">
    <property type="entry name" value="Obg GTP-binding protein C-terminal domain"/>
    <property type="match status" value="1"/>
</dbReference>
<dbReference type="NCBIfam" id="TIGR00231">
    <property type="entry name" value="small_GTP"/>
    <property type="match status" value="1"/>
</dbReference>
<dbReference type="InterPro" id="IPR014100">
    <property type="entry name" value="GTP-bd_Obg/CgtA"/>
</dbReference>
<evidence type="ECO:0000256" key="1">
    <source>
        <dbReference type="ARBA" id="ARBA00001946"/>
    </source>
</evidence>
<dbReference type="PRINTS" id="PR00326">
    <property type="entry name" value="GTP1OBG"/>
</dbReference>
<dbReference type="PROSITE" id="PS00905">
    <property type="entry name" value="GTP1_OBG"/>
    <property type="match status" value="1"/>
</dbReference>
<feature type="binding site" evidence="9">
    <location>
        <begin position="191"/>
        <end position="195"/>
    </location>
    <ligand>
        <name>GTP</name>
        <dbReference type="ChEBI" id="CHEBI:37565"/>
    </ligand>
</feature>
<dbReference type="PROSITE" id="PS51710">
    <property type="entry name" value="G_OBG"/>
    <property type="match status" value="1"/>
</dbReference>
<feature type="binding site" evidence="9">
    <location>
        <begin position="212"/>
        <end position="215"/>
    </location>
    <ligand>
        <name>GTP</name>
        <dbReference type="ChEBI" id="CHEBI:37565"/>
    </ligand>
</feature>
<reference evidence="13 14" key="1">
    <citation type="submission" date="2019-01" db="EMBL/GenBank/DDBJ databases">
        <title>Draft genome sequences of Candidatus Mycoplasma haemohominis SWG34-3 identified from a patient with pyrexia, anemia and liver dysfunction.</title>
        <authorList>
            <person name="Sekizuka T."/>
            <person name="Hattori N."/>
            <person name="Katano H."/>
            <person name="Takuma T."/>
            <person name="Ito T."/>
            <person name="Arai N."/>
            <person name="Yanai R."/>
            <person name="Ishii S."/>
            <person name="Miura Y."/>
            <person name="Tokunaga T."/>
            <person name="Watanabe H."/>
            <person name="Nomura N."/>
            <person name="Eguchi J."/>
            <person name="Arai T."/>
            <person name="Hasegawa H."/>
            <person name="Nakamaki T."/>
            <person name="Wakita T."/>
            <person name="Niki Y."/>
            <person name="Kuroda M."/>
        </authorList>
    </citation>
    <scope>NUCLEOTIDE SEQUENCE [LARGE SCALE GENOMIC DNA]</scope>
    <source>
        <strain evidence="13">SWG34-3</strain>
    </source>
</reference>
<dbReference type="Pfam" id="PF01018">
    <property type="entry name" value="GTP1_OBG"/>
    <property type="match status" value="1"/>
</dbReference>
<dbReference type="Proteomes" id="UP000324831">
    <property type="component" value="Unassembled WGS sequence"/>
</dbReference>
<evidence type="ECO:0000256" key="4">
    <source>
        <dbReference type="ARBA" id="ARBA00022723"/>
    </source>
</evidence>
<dbReference type="Gene3D" id="3.30.300.350">
    <property type="entry name" value="GTP-binding protein OBG, C-terminal domain"/>
    <property type="match status" value="1"/>
</dbReference>
<evidence type="ECO:0000313" key="14">
    <source>
        <dbReference type="Proteomes" id="UP000324831"/>
    </source>
</evidence>
<protein>
    <recommendedName>
        <fullName evidence="9">GTPase Obg</fullName>
        <ecNumber evidence="9">3.6.5.-</ecNumber>
    </recommendedName>
    <alternativeName>
        <fullName evidence="9">GTP-binding protein Obg</fullName>
    </alternativeName>
</protein>
<dbReference type="Pfam" id="PF09269">
    <property type="entry name" value="DUF1967"/>
    <property type="match status" value="1"/>
</dbReference>
<dbReference type="Gene3D" id="2.70.210.12">
    <property type="entry name" value="GTP1/OBG domain"/>
    <property type="match status" value="1"/>
</dbReference>
<dbReference type="Pfam" id="PF01926">
    <property type="entry name" value="MMR_HSR1"/>
    <property type="match status" value="1"/>
</dbReference>
<dbReference type="GO" id="GO:0003924">
    <property type="term" value="F:GTPase activity"/>
    <property type="evidence" value="ECO:0007669"/>
    <property type="project" value="UniProtKB-UniRule"/>
</dbReference>
<dbReference type="FunFam" id="2.70.210.12:FF:000001">
    <property type="entry name" value="GTPase Obg"/>
    <property type="match status" value="1"/>
</dbReference>
<comment type="subunit">
    <text evidence="9">Monomer.</text>
</comment>
<keyword evidence="7 9" id="KW-0460">Magnesium</keyword>
<dbReference type="CDD" id="cd01898">
    <property type="entry name" value="Obg"/>
    <property type="match status" value="1"/>
</dbReference>
<evidence type="ECO:0000259" key="11">
    <source>
        <dbReference type="PROSITE" id="PS51881"/>
    </source>
</evidence>
<dbReference type="PROSITE" id="PS51883">
    <property type="entry name" value="OBG"/>
    <property type="match status" value="1"/>
</dbReference>
<evidence type="ECO:0000259" key="10">
    <source>
        <dbReference type="PROSITE" id="PS51710"/>
    </source>
</evidence>
<dbReference type="EMBL" id="BIMN01000006">
    <property type="protein sequence ID" value="GCE63940.1"/>
    <property type="molecule type" value="Genomic_DNA"/>
</dbReference>
<feature type="binding site" evidence="9">
    <location>
        <begin position="308"/>
        <end position="310"/>
    </location>
    <ligand>
        <name>GTP</name>
        <dbReference type="ChEBI" id="CHEBI:37565"/>
    </ligand>
</feature>
<feature type="domain" description="Obg" evidence="12">
    <location>
        <begin position="1"/>
        <end position="159"/>
    </location>
</feature>
<dbReference type="GO" id="GO:0000287">
    <property type="term" value="F:magnesium ion binding"/>
    <property type="evidence" value="ECO:0007669"/>
    <property type="project" value="InterPro"/>
</dbReference>
<dbReference type="NCBIfam" id="TIGR02729">
    <property type="entry name" value="Obg_CgtA"/>
    <property type="match status" value="1"/>
</dbReference>
<feature type="binding site" evidence="9">
    <location>
        <begin position="166"/>
        <end position="173"/>
    </location>
    <ligand>
        <name>GTP</name>
        <dbReference type="ChEBI" id="CHEBI:37565"/>
    </ligand>
</feature>
<feature type="binding site" evidence="9">
    <location>
        <position position="173"/>
    </location>
    <ligand>
        <name>Mg(2+)</name>
        <dbReference type="ChEBI" id="CHEBI:18420"/>
    </ligand>
</feature>
<evidence type="ECO:0000256" key="6">
    <source>
        <dbReference type="ARBA" id="ARBA00022801"/>
    </source>
</evidence>